<evidence type="ECO:0000313" key="3">
    <source>
        <dbReference type="Proteomes" id="UP000186074"/>
    </source>
</evidence>
<proteinExistence type="predicted"/>
<sequence>MTRNNLDNPIFLFTFLLVAITINTISSIHFLLIMLAGVTFVAFYTCLKRKYLYSLLFVVLTFFFIEINSGLKPFSLTLLSLFIYIFIIPKTHRIMSFSSLNEYIYILIFYLGVFFIWVMTIGMSDSFIAIIFVNIIIDLLFFGVFI</sequence>
<gene>
    <name evidence="2" type="ORF">LPB137_08735</name>
</gene>
<name>A0A1P8KMY4_9BACT</name>
<keyword evidence="1" id="KW-0472">Membrane</keyword>
<reference evidence="2 3" key="1">
    <citation type="submission" date="2017-01" db="EMBL/GenBank/DDBJ databases">
        <title>Genome sequencing of Arcobacter sp. LPB0137.</title>
        <authorList>
            <person name="Lee G.-W."/>
            <person name="Yi H."/>
        </authorList>
    </citation>
    <scope>NUCLEOTIDE SEQUENCE [LARGE SCALE GENOMIC DNA]</scope>
    <source>
        <strain evidence="2 3">LPB0137</strain>
    </source>
</reference>
<accession>A0A1P8KMY4</accession>
<evidence type="ECO:0000313" key="2">
    <source>
        <dbReference type="EMBL" id="APW65937.1"/>
    </source>
</evidence>
<dbReference type="STRING" id="1850254.LPB137_08735"/>
<dbReference type="AlphaFoldDB" id="A0A1P8KMY4"/>
<feature type="transmembrane region" description="Helical" evidence="1">
    <location>
        <begin position="103"/>
        <end position="121"/>
    </location>
</feature>
<keyword evidence="1" id="KW-1133">Transmembrane helix</keyword>
<protein>
    <submittedName>
        <fullName evidence="2">Uncharacterized protein</fullName>
    </submittedName>
</protein>
<feature type="transmembrane region" description="Helical" evidence="1">
    <location>
        <begin position="12"/>
        <end position="44"/>
    </location>
</feature>
<organism evidence="2 3">
    <name type="scientific">Poseidonibacter parvus</name>
    <dbReference type="NCBI Taxonomy" id="1850254"/>
    <lineage>
        <taxon>Bacteria</taxon>
        <taxon>Pseudomonadati</taxon>
        <taxon>Campylobacterota</taxon>
        <taxon>Epsilonproteobacteria</taxon>
        <taxon>Campylobacterales</taxon>
        <taxon>Arcobacteraceae</taxon>
        <taxon>Poseidonibacter</taxon>
    </lineage>
</organism>
<feature type="transmembrane region" description="Helical" evidence="1">
    <location>
        <begin position="51"/>
        <end position="67"/>
    </location>
</feature>
<dbReference type="Proteomes" id="UP000186074">
    <property type="component" value="Chromosome"/>
</dbReference>
<feature type="transmembrane region" description="Helical" evidence="1">
    <location>
        <begin position="73"/>
        <end position="91"/>
    </location>
</feature>
<keyword evidence="3" id="KW-1185">Reference proteome</keyword>
<dbReference type="KEGG" id="alp:LPB137_08735"/>
<keyword evidence="1" id="KW-0812">Transmembrane</keyword>
<feature type="transmembrane region" description="Helical" evidence="1">
    <location>
        <begin position="127"/>
        <end position="145"/>
    </location>
</feature>
<evidence type="ECO:0000256" key="1">
    <source>
        <dbReference type="SAM" id="Phobius"/>
    </source>
</evidence>
<dbReference type="EMBL" id="CP019070">
    <property type="protein sequence ID" value="APW65937.1"/>
    <property type="molecule type" value="Genomic_DNA"/>
</dbReference>